<dbReference type="PROSITE" id="PS51354">
    <property type="entry name" value="GLUTAREDOXIN_2"/>
    <property type="match status" value="1"/>
</dbReference>
<evidence type="ECO:0000313" key="2">
    <source>
        <dbReference type="EMBL" id="GAA3640508.1"/>
    </source>
</evidence>
<sequence>MIRVVVYSSGEACMQCRMTERLMEAAGLVFERVDLSDPANAEQRAHVTKDLGYATAPVVEAGEGVHWAGFAPDGVKDLISRLTTEGGR</sequence>
<dbReference type="InterPro" id="IPR036249">
    <property type="entry name" value="Thioredoxin-like_sf"/>
</dbReference>
<dbReference type="Proteomes" id="UP001501697">
    <property type="component" value="Unassembled WGS sequence"/>
</dbReference>
<evidence type="ECO:0000313" key="3">
    <source>
        <dbReference type="Proteomes" id="UP001501697"/>
    </source>
</evidence>
<accession>A0ABP7AUW6</accession>
<dbReference type="EMBL" id="BAAAYU010000005">
    <property type="protein sequence ID" value="GAA3640508.1"/>
    <property type="molecule type" value="Genomic_DNA"/>
</dbReference>
<protein>
    <submittedName>
        <fullName evidence="2">Glutaredoxin-like protein NrdH</fullName>
    </submittedName>
</protein>
<proteinExistence type="predicted"/>
<dbReference type="SUPFAM" id="SSF52833">
    <property type="entry name" value="Thioredoxin-like"/>
    <property type="match status" value="1"/>
</dbReference>
<dbReference type="CDD" id="cd02976">
    <property type="entry name" value="NrdH"/>
    <property type="match status" value="1"/>
</dbReference>
<feature type="domain" description="Glutaredoxin" evidence="1">
    <location>
        <begin position="4"/>
        <end position="62"/>
    </location>
</feature>
<dbReference type="RefSeq" id="WP_344739118.1">
    <property type="nucleotide sequence ID" value="NZ_BAAAYU010000005.1"/>
</dbReference>
<organism evidence="2 3">
    <name type="scientific">Microbacterium awajiense</name>
    <dbReference type="NCBI Taxonomy" id="415214"/>
    <lineage>
        <taxon>Bacteria</taxon>
        <taxon>Bacillati</taxon>
        <taxon>Actinomycetota</taxon>
        <taxon>Actinomycetes</taxon>
        <taxon>Micrococcales</taxon>
        <taxon>Microbacteriaceae</taxon>
        <taxon>Microbacterium</taxon>
    </lineage>
</organism>
<dbReference type="Gene3D" id="3.40.30.10">
    <property type="entry name" value="Glutaredoxin"/>
    <property type="match status" value="1"/>
</dbReference>
<dbReference type="InterPro" id="IPR002109">
    <property type="entry name" value="Glutaredoxin"/>
</dbReference>
<name>A0ABP7AUW6_9MICO</name>
<keyword evidence="3" id="KW-1185">Reference proteome</keyword>
<evidence type="ECO:0000259" key="1">
    <source>
        <dbReference type="Pfam" id="PF00462"/>
    </source>
</evidence>
<gene>
    <name evidence="2" type="primary">nrdH_2</name>
    <name evidence="2" type="ORF">GCM10022200_25220</name>
</gene>
<comment type="caution">
    <text evidence="2">The sequence shown here is derived from an EMBL/GenBank/DDBJ whole genome shotgun (WGS) entry which is preliminary data.</text>
</comment>
<reference evidence="3" key="1">
    <citation type="journal article" date="2019" name="Int. J. Syst. Evol. Microbiol.">
        <title>The Global Catalogue of Microorganisms (GCM) 10K type strain sequencing project: providing services to taxonomists for standard genome sequencing and annotation.</title>
        <authorList>
            <consortium name="The Broad Institute Genomics Platform"/>
            <consortium name="The Broad Institute Genome Sequencing Center for Infectious Disease"/>
            <person name="Wu L."/>
            <person name="Ma J."/>
        </authorList>
    </citation>
    <scope>NUCLEOTIDE SEQUENCE [LARGE SCALE GENOMIC DNA]</scope>
    <source>
        <strain evidence="3">JCM 16544</strain>
    </source>
</reference>
<dbReference type="Pfam" id="PF00462">
    <property type="entry name" value="Glutaredoxin"/>
    <property type="match status" value="1"/>
</dbReference>